<dbReference type="EMBL" id="CP040602">
    <property type="protein sequence ID" value="QCU89921.1"/>
    <property type="molecule type" value="Genomic_DNA"/>
</dbReference>
<keyword evidence="4" id="KW-0804">Transcription</keyword>
<evidence type="ECO:0000256" key="3">
    <source>
        <dbReference type="ARBA" id="ARBA00023125"/>
    </source>
</evidence>
<dbReference type="PANTHER" id="PTHR30126">
    <property type="entry name" value="HTH-TYPE TRANSCRIPTIONAL REGULATOR"/>
    <property type="match status" value="1"/>
</dbReference>
<dbReference type="Pfam" id="PF00126">
    <property type="entry name" value="HTH_1"/>
    <property type="match status" value="1"/>
</dbReference>
<proteinExistence type="inferred from homology"/>
<feature type="domain" description="HTH lysR-type" evidence="5">
    <location>
        <begin position="3"/>
        <end position="60"/>
    </location>
</feature>
<dbReference type="PRINTS" id="PR00039">
    <property type="entry name" value="HTHLYSR"/>
</dbReference>
<dbReference type="KEGG" id="thig:FE785_04355"/>
<dbReference type="InterPro" id="IPR000847">
    <property type="entry name" value="LysR_HTH_N"/>
</dbReference>
<dbReference type="SUPFAM" id="SSF53850">
    <property type="entry name" value="Periplasmic binding protein-like II"/>
    <property type="match status" value="1"/>
</dbReference>
<evidence type="ECO:0000259" key="5">
    <source>
        <dbReference type="PROSITE" id="PS50931"/>
    </source>
</evidence>
<dbReference type="InterPro" id="IPR036388">
    <property type="entry name" value="WH-like_DNA-bd_sf"/>
</dbReference>
<keyword evidence="3" id="KW-0238">DNA-binding</keyword>
<dbReference type="OrthoDB" id="9771171at2"/>
<keyword evidence="2" id="KW-0805">Transcription regulation</keyword>
<accession>A0A4P9K570</accession>
<comment type="similarity">
    <text evidence="1">Belongs to the LysR transcriptional regulatory family.</text>
</comment>
<reference evidence="6 7" key="1">
    <citation type="submission" date="2019-05" db="EMBL/GenBank/DDBJ databases">
        <title>Thiomicrorhabdus sediminis sp. nov, a novel sulfur-oxidizing bacterium isolated from coastal sediment.</title>
        <authorList>
            <person name="Liu X."/>
        </authorList>
    </citation>
    <scope>NUCLEOTIDE SEQUENCE [LARGE SCALE GENOMIC DNA]</scope>
    <source>
        <strain evidence="6 7">G1</strain>
    </source>
</reference>
<dbReference type="GO" id="GO:0000976">
    <property type="term" value="F:transcription cis-regulatory region binding"/>
    <property type="evidence" value="ECO:0007669"/>
    <property type="project" value="TreeGrafter"/>
</dbReference>
<dbReference type="FunFam" id="1.10.10.10:FF:000001">
    <property type="entry name" value="LysR family transcriptional regulator"/>
    <property type="match status" value="1"/>
</dbReference>
<dbReference type="RefSeq" id="WP_138564598.1">
    <property type="nucleotide sequence ID" value="NZ_CP040602.1"/>
</dbReference>
<organism evidence="6 7">
    <name type="scientific">Thiomicrorhabdus sediminis</name>
    <dbReference type="NCBI Taxonomy" id="2580412"/>
    <lineage>
        <taxon>Bacteria</taxon>
        <taxon>Pseudomonadati</taxon>
        <taxon>Pseudomonadota</taxon>
        <taxon>Gammaproteobacteria</taxon>
        <taxon>Thiotrichales</taxon>
        <taxon>Piscirickettsiaceae</taxon>
        <taxon>Thiomicrorhabdus</taxon>
    </lineage>
</organism>
<dbReference type="GO" id="GO:0003700">
    <property type="term" value="F:DNA-binding transcription factor activity"/>
    <property type="evidence" value="ECO:0007669"/>
    <property type="project" value="InterPro"/>
</dbReference>
<dbReference type="CDD" id="cd08419">
    <property type="entry name" value="PBP2_CbbR_RubisCO_like"/>
    <property type="match status" value="1"/>
</dbReference>
<dbReference type="Gene3D" id="3.40.190.290">
    <property type="match status" value="1"/>
</dbReference>
<dbReference type="InterPro" id="IPR005119">
    <property type="entry name" value="LysR_subst-bd"/>
</dbReference>
<keyword evidence="7" id="KW-1185">Reference proteome</keyword>
<dbReference type="Pfam" id="PF03466">
    <property type="entry name" value="LysR_substrate"/>
    <property type="match status" value="1"/>
</dbReference>
<sequence length="296" mass="33300">MQITLRQLKVFIKVSELLSYTKAAEQLYMSQPAVSKQVKHLEEQVGMALFEQVGKKIFLTEAGQELKKYAEAILNQVAEAKAHLIEMRGGYSGSLKVAVATTASSFAIDMLGQFRQLYPEVDIEFEVSNRQTLLQNLENNLVDFVIMGVPPENHQFQAEPFMDNPLVFIAPNNHKLVGRKVNIEELSKEPLVVREEGSGTRQAMEKFFQSKHCSFNIGTLFNSNDSIKSAVISGLGVGLVSVHTIQSELEYNKLVILDVEGAPIKRSWYLVQHKDKRLSLIAETFQKFILENAVLK</sequence>
<dbReference type="Gene3D" id="1.10.10.10">
    <property type="entry name" value="Winged helix-like DNA-binding domain superfamily/Winged helix DNA-binding domain"/>
    <property type="match status" value="1"/>
</dbReference>
<evidence type="ECO:0000313" key="7">
    <source>
        <dbReference type="Proteomes" id="UP000304864"/>
    </source>
</evidence>
<evidence type="ECO:0000313" key="6">
    <source>
        <dbReference type="EMBL" id="QCU89921.1"/>
    </source>
</evidence>
<evidence type="ECO:0000256" key="4">
    <source>
        <dbReference type="ARBA" id="ARBA00023163"/>
    </source>
</evidence>
<dbReference type="PROSITE" id="PS50931">
    <property type="entry name" value="HTH_LYSR"/>
    <property type="match status" value="1"/>
</dbReference>
<dbReference type="Proteomes" id="UP000304864">
    <property type="component" value="Chromosome"/>
</dbReference>
<dbReference type="InterPro" id="IPR036390">
    <property type="entry name" value="WH_DNA-bd_sf"/>
</dbReference>
<gene>
    <name evidence="6" type="ORF">FE785_04355</name>
</gene>
<dbReference type="AlphaFoldDB" id="A0A4P9K570"/>
<evidence type="ECO:0000256" key="2">
    <source>
        <dbReference type="ARBA" id="ARBA00023015"/>
    </source>
</evidence>
<protein>
    <submittedName>
        <fullName evidence="6">LysR family transcriptional regulator</fullName>
    </submittedName>
</protein>
<name>A0A4P9K570_9GAMM</name>
<evidence type="ECO:0000256" key="1">
    <source>
        <dbReference type="ARBA" id="ARBA00009437"/>
    </source>
</evidence>
<dbReference type="PANTHER" id="PTHR30126:SF5">
    <property type="entry name" value="HTH-TYPE TRANSCRIPTIONAL ACTIVATOR CMPR"/>
    <property type="match status" value="1"/>
</dbReference>
<dbReference type="SUPFAM" id="SSF46785">
    <property type="entry name" value="Winged helix' DNA-binding domain"/>
    <property type="match status" value="1"/>
</dbReference>